<evidence type="ECO:0000256" key="18">
    <source>
        <dbReference type="SAM" id="MobiDB-lite"/>
    </source>
</evidence>
<feature type="region of interest" description="Disordered" evidence="18">
    <location>
        <begin position="305"/>
        <end position="353"/>
    </location>
</feature>
<keyword evidence="14" id="KW-0067">ATP-binding</keyword>
<evidence type="ECO:0000256" key="13">
    <source>
        <dbReference type="ARBA" id="ARBA00022777"/>
    </source>
</evidence>
<dbReference type="EC" id="2.7.7.62" evidence="9"/>
<comment type="pathway">
    <text evidence="6">Cofactor biosynthesis; adenosylcobalamin biosynthesis; adenosylcobalamin from cob(II)yrinate a,c-diamide: step 5/7.</text>
</comment>
<dbReference type="eggNOG" id="COG1235">
    <property type="taxonomic scope" value="Bacteria"/>
</dbReference>
<keyword evidence="10" id="KW-0169">Cobalamin biosynthesis</keyword>
<comment type="pathway">
    <text evidence="5">Cofactor biosynthesis; adenosylcobalamin biosynthesis; adenosylcobalamin from cob(II)yrinate a,c-diamide: step 6/7.</text>
</comment>
<comment type="catalytic activity">
    <reaction evidence="2">
        <text>adenosylcob(III)inamide phosphate + GTP + H(+) = adenosylcob(III)inamide-GDP + diphosphate</text>
        <dbReference type="Rhea" id="RHEA:22712"/>
        <dbReference type="ChEBI" id="CHEBI:15378"/>
        <dbReference type="ChEBI" id="CHEBI:33019"/>
        <dbReference type="ChEBI" id="CHEBI:37565"/>
        <dbReference type="ChEBI" id="CHEBI:58502"/>
        <dbReference type="ChEBI" id="CHEBI:60487"/>
        <dbReference type="EC" id="2.7.7.62"/>
    </reaction>
</comment>
<evidence type="ECO:0000256" key="15">
    <source>
        <dbReference type="ARBA" id="ARBA00023134"/>
    </source>
</evidence>
<dbReference type="Pfam" id="PF02283">
    <property type="entry name" value="CobU"/>
    <property type="match status" value="1"/>
</dbReference>
<evidence type="ECO:0000256" key="9">
    <source>
        <dbReference type="ARBA" id="ARBA00012523"/>
    </source>
</evidence>
<evidence type="ECO:0000256" key="4">
    <source>
        <dbReference type="ARBA" id="ARBA00003889"/>
    </source>
</evidence>
<dbReference type="GO" id="GO:0008820">
    <property type="term" value="F:cobinamide phosphate guanylyltransferase activity"/>
    <property type="evidence" value="ECO:0007669"/>
    <property type="project" value="UniProtKB-EC"/>
</dbReference>
<keyword evidence="20" id="KW-0548">Nucleotidyltransferase</keyword>
<keyword evidence="21" id="KW-1185">Reference proteome</keyword>
<evidence type="ECO:0000256" key="6">
    <source>
        <dbReference type="ARBA" id="ARBA00005159"/>
    </source>
</evidence>
<keyword evidence="13" id="KW-0418">Kinase</keyword>
<evidence type="ECO:0000256" key="14">
    <source>
        <dbReference type="ARBA" id="ARBA00022840"/>
    </source>
</evidence>
<keyword evidence="11 20" id="KW-0808">Transferase</keyword>
<evidence type="ECO:0000256" key="7">
    <source>
        <dbReference type="ARBA" id="ARBA00007490"/>
    </source>
</evidence>
<dbReference type="HOGENOM" id="CLU_050848_0_0_11"/>
<dbReference type="GO" id="GO:0005524">
    <property type="term" value="F:ATP binding"/>
    <property type="evidence" value="ECO:0007669"/>
    <property type="project" value="UniProtKB-KW"/>
</dbReference>
<dbReference type="PANTHER" id="PTHR34848:SF1">
    <property type="entry name" value="BIFUNCTIONAL ADENOSYLCOBALAMIN BIOSYNTHESIS PROTEIN COBU"/>
    <property type="match status" value="1"/>
</dbReference>
<dbReference type="Gene3D" id="3.60.15.10">
    <property type="entry name" value="Ribonuclease Z/Hydroxyacylglutathione hydrolase-like"/>
    <property type="match status" value="1"/>
</dbReference>
<dbReference type="InterPro" id="IPR036866">
    <property type="entry name" value="RibonucZ/Hydroxyglut_hydro"/>
</dbReference>
<dbReference type="SUPFAM" id="SSF56281">
    <property type="entry name" value="Metallo-hydrolase/oxidoreductase"/>
    <property type="match status" value="1"/>
</dbReference>
<evidence type="ECO:0000256" key="1">
    <source>
        <dbReference type="ARBA" id="ARBA00000312"/>
    </source>
</evidence>
<dbReference type="SMART" id="SM00849">
    <property type="entry name" value="Lactamase_B"/>
    <property type="match status" value="1"/>
</dbReference>
<reference evidence="20 21" key="1">
    <citation type="submission" date="2011-05" db="EMBL/GenBank/DDBJ databases">
        <title>Complete sequence of chromosome of Frankia symbiont of Datisca glomerata.</title>
        <authorList>
            <consortium name="US DOE Joint Genome Institute"/>
            <person name="Lucas S."/>
            <person name="Han J."/>
            <person name="Lapidus A."/>
            <person name="Cheng J.-F."/>
            <person name="Goodwin L."/>
            <person name="Pitluck S."/>
            <person name="Peters L."/>
            <person name="Mikhailova N."/>
            <person name="Chertkov O."/>
            <person name="Teshima H."/>
            <person name="Han C."/>
            <person name="Tapia R."/>
            <person name="Land M."/>
            <person name="Hauser L."/>
            <person name="Kyrpides N."/>
            <person name="Ivanova N."/>
            <person name="Pagani I."/>
            <person name="Berry A."/>
            <person name="Pawlowski K."/>
            <person name="Persson T."/>
            <person name="Vanden Heuvel B."/>
            <person name="Benson D."/>
            <person name="Woyke T."/>
        </authorList>
    </citation>
    <scope>NUCLEOTIDE SEQUENCE [LARGE SCALE GENOMIC DNA]</scope>
    <source>
        <strain evidence="21">4085684</strain>
    </source>
</reference>
<dbReference type="eggNOG" id="COG2087">
    <property type="taxonomic scope" value="Bacteria"/>
</dbReference>
<comment type="catalytic activity">
    <reaction evidence="1">
        <text>adenosylcob(III)inamide + ATP = adenosylcob(III)inamide phosphate + ADP + H(+)</text>
        <dbReference type="Rhea" id="RHEA:15769"/>
        <dbReference type="ChEBI" id="CHEBI:2480"/>
        <dbReference type="ChEBI" id="CHEBI:15378"/>
        <dbReference type="ChEBI" id="CHEBI:30616"/>
        <dbReference type="ChEBI" id="CHEBI:58502"/>
        <dbReference type="ChEBI" id="CHEBI:456216"/>
        <dbReference type="EC" id="2.7.1.156"/>
    </reaction>
</comment>
<comment type="catalytic activity">
    <reaction evidence="3">
        <text>adenosylcob(III)inamide + GTP = adenosylcob(III)inamide phosphate + GDP + H(+)</text>
        <dbReference type="Rhea" id="RHEA:15765"/>
        <dbReference type="ChEBI" id="CHEBI:2480"/>
        <dbReference type="ChEBI" id="CHEBI:15378"/>
        <dbReference type="ChEBI" id="CHEBI:37565"/>
        <dbReference type="ChEBI" id="CHEBI:58189"/>
        <dbReference type="ChEBI" id="CHEBI:58502"/>
        <dbReference type="EC" id="2.7.1.156"/>
    </reaction>
</comment>
<name>F8AZ43_9ACTN</name>
<organism evidence="20 21">
    <name type="scientific">Candidatus Protofrankia datiscae</name>
    <dbReference type="NCBI Taxonomy" id="2716812"/>
    <lineage>
        <taxon>Bacteria</taxon>
        <taxon>Bacillati</taxon>
        <taxon>Actinomycetota</taxon>
        <taxon>Actinomycetes</taxon>
        <taxon>Frankiales</taxon>
        <taxon>Frankiaceae</taxon>
        <taxon>Protofrankia</taxon>
    </lineage>
</organism>
<evidence type="ECO:0000313" key="21">
    <source>
        <dbReference type="Proteomes" id="UP000001549"/>
    </source>
</evidence>
<dbReference type="GO" id="GO:0009236">
    <property type="term" value="P:cobalamin biosynthetic process"/>
    <property type="evidence" value="ECO:0007669"/>
    <property type="project" value="UniProtKB-UniPathway"/>
</dbReference>
<dbReference type="KEGG" id="fsy:FsymDg_3203"/>
<feature type="compositionally biased region" description="Gly residues" evidence="18">
    <location>
        <begin position="314"/>
        <end position="331"/>
    </location>
</feature>
<evidence type="ECO:0000256" key="2">
    <source>
        <dbReference type="ARBA" id="ARBA00000711"/>
    </source>
</evidence>
<accession>F8AZ43</accession>
<evidence type="ECO:0000256" key="10">
    <source>
        <dbReference type="ARBA" id="ARBA00022573"/>
    </source>
</evidence>
<keyword evidence="12" id="KW-0547">Nucleotide-binding</keyword>
<keyword evidence="15" id="KW-0342">GTP-binding</keyword>
<dbReference type="SUPFAM" id="SSF52540">
    <property type="entry name" value="P-loop containing nucleoside triphosphate hydrolases"/>
    <property type="match status" value="1"/>
</dbReference>
<dbReference type="Proteomes" id="UP000001549">
    <property type="component" value="Chromosome"/>
</dbReference>
<feature type="compositionally biased region" description="Low complexity" evidence="18">
    <location>
        <begin position="460"/>
        <end position="474"/>
    </location>
</feature>
<evidence type="ECO:0000256" key="11">
    <source>
        <dbReference type="ARBA" id="ARBA00022679"/>
    </source>
</evidence>
<dbReference type="UniPathway" id="UPA00148">
    <property type="reaction ID" value="UER00236"/>
</dbReference>
<evidence type="ECO:0000313" key="20">
    <source>
        <dbReference type="EMBL" id="AEH10510.1"/>
    </source>
</evidence>
<protein>
    <recommendedName>
        <fullName evidence="16">Adenosylcobinamide kinase</fullName>
        <ecNumber evidence="8">2.7.1.156</ecNumber>
        <ecNumber evidence="9">2.7.7.62</ecNumber>
    </recommendedName>
    <alternativeName>
        <fullName evidence="17">Adenosylcobinamide-phosphate guanylyltransferase</fullName>
    </alternativeName>
</protein>
<comment type="function">
    <text evidence="4">Catalyzes ATP-dependent phosphorylation of adenosylcobinamide and addition of GMP to adenosylcobinamide phosphate.</text>
</comment>
<evidence type="ECO:0000259" key="19">
    <source>
        <dbReference type="SMART" id="SM00849"/>
    </source>
</evidence>
<dbReference type="CDD" id="cd00544">
    <property type="entry name" value="CobU"/>
    <property type="match status" value="1"/>
</dbReference>
<dbReference type="Gene3D" id="3.40.50.300">
    <property type="entry name" value="P-loop containing nucleotide triphosphate hydrolases"/>
    <property type="match status" value="1"/>
</dbReference>
<dbReference type="GO" id="GO:0043752">
    <property type="term" value="F:adenosylcobinamide kinase activity"/>
    <property type="evidence" value="ECO:0007669"/>
    <property type="project" value="UniProtKB-EC"/>
</dbReference>
<dbReference type="InterPro" id="IPR003203">
    <property type="entry name" value="CobU/CobP"/>
</dbReference>
<dbReference type="InterPro" id="IPR027417">
    <property type="entry name" value="P-loop_NTPase"/>
</dbReference>
<dbReference type="RefSeq" id="WP_013874405.1">
    <property type="nucleotide sequence ID" value="NC_015656.1"/>
</dbReference>
<evidence type="ECO:0000256" key="16">
    <source>
        <dbReference type="ARBA" id="ARBA00029570"/>
    </source>
</evidence>
<evidence type="ECO:0000256" key="5">
    <source>
        <dbReference type="ARBA" id="ARBA00004692"/>
    </source>
</evidence>
<evidence type="ECO:0000256" key="17">
    <source>
        <dbReference type="ARBA" id="ARBA00030571"/>
    </source>
</evidence>
<gene>
    <name evidence="20" type="ordered locus">FsymDg_3203</name>
</gene>
<comment type="similarity">
    <text evidence="7">Belongs to the CobU/CobP family.</text>
</comment>
<dbReference type="AlphaFoldDB" id="F8AZ43"/>
<feature type="region of interest" description="Disordered" evidence="18">
    <location>
        <begin position="445"/>
        <end position="474"/>
    </location>
</feature>
<evidence type="ECO:0000256" key="12">
    <source>
        <dbReference type="ARBA" id="ARBA00022741"/>
    </source>
</evidence>
<evidence type="ECO:0000256" key="8">
    <source>
        <dbReference type="ARBA" id="ARBA00012016"/>
    </source>
</evidence>
<dbReference type="Pfam" id="PF12706">
    <property type="entry name" value="Lactamase_B_2"/>
    <property type="match status" value="1"/>
</dbReference>
<sequence length="544" mass="57048">MRLRLLGTGSADGWPNPWCGCASCEWAREHQVRTQTAVLVDDRLLIDCGPDVPRAATRFGVRLADVRHLLFSHAHGDHTGPAALLWRTWSTVATRPLDVVGPPASLDACRPFVAPPDGDTGALRFRLAHAGDVLSLDGFEIRALAANHGAAFVGPALLYDITAPDGGRLLYACDTAAPLPPATLDALTGRAFDVVLMEENNGDRPGFGDHLDLATFADVLARLRRREAVVETTRVVAVHLSHRNPPGDELARRLALMGAHLYPDGTVIATGTGTGGVRGTTAPGNVLDAAGGDVLGTVVASGAPGSTTSNGVLGPAGTGAGGTGTAGTDGGGRPERTVFRGTRPPVGPPRPYRVLITGGARSGKSAEAERRLTAWPEVVYVATAGPVPPGDSDWAARVAAHRTRRPSHWTTLETTDLPPLLRADGPPLLIDCLTLWLTAHLSEEHPDDGHRAGNSPSDDGATGETATGETSAGEWPTRLRELLAAWRDTRRHVIAVTNEVGSGVVPATAVGRRFRDALGRLNAAVAAESDEVWHVVAGIPTRLR</sequence>
<evidence type="ECO:0000256" key="3">
    <source>
        <dbReference type="ARBA" id="ARBA00001522"/>
    </source>
</evidence>
<dbReference type="GO" id="GO:0005525">
    <property type="term" value="F:GTP binding"/>
    <property type="evidence" value="ECO:0007669"/>
    <property type="project" value="UniProtKB-KW"/>
</dbReference>
<dbReference type="STRING" id="656024.FsymDg_3203"/>
<proteinExistence type="inferred from homology"/>
<dbReference type="EMBL" id="CP002801">
    <property type="protein sequence ID" value="AEH10510.1"/>
    <property type="molecule type" value="Genomic_DNA"/>
</dbReference>
<dbReference type="InterPro" id="IPR001279">
    <property type="entry name" value="Metallo-B-lactamas"/>
</dbReference>
<feature type="domain" description="Metallo-beta-lactamase" evidence="19">
    <location>
        <begin position="34"/>
        <end position="239"/>
    </location>
</feature>
<dbReference type="PANTHER" id="PTHR34848">
    <property type="match status" value="1"/>
</dbReference>
<dbReference type="EC" id="2.7.1.156" evidence="8"/>